<evidence type="ECO:0000313" key="1">
    <source>
        <dbReference type="EMBL" id="ONM51909.1"/>
    </source>
</evidence>
<dbReference type="AlphaFoldDB" id="A0A1D6HUD0"/>
<protein>
    <submittedName>
        <fullName evidence="1">Uncharacterized protein</fullName>
    </submittedName>
</protein>
<dbReference type="InParanoid" id="A0A1D6HUD0"/>
<proteinExistence type="predicted"/>
<dbReference type="EMBL" id="CM007650">
    <property type="protein sequence ID" value="ONM51909.1"/>
    <property type="molecule type" value="Genomic_DNA"/>
</dbReference>
<dbReference type="Pfam" id="PF23556">
    <property type="entry name" value="TPR_Vps41"/>
    <property type="match status" value="1"/>
</dbReference>
<organism evidence="1">
    <name type="scientific">Zea mays</name>
    <name type="common">Maize</name>
    <dbReference type="NCBI Taxonomy" id="4577"/>
    <lineage>
        <taxon>Eukaryota</taxon>
        <taxon>Viridiplantae</taxon>
        <taxon>Streptophyta</taxon>
        <taxon>Embryophyta</taxon>
        <taxon>Tracheophyta</taxon>
        <taxon>Spermatophyta</taxon>
        <taxon>Magnoliopsida</taxon>
        <taxon>Liliopsida</taxon>
        <taxon>Poales</taxon>
        <taxon>Poaceae</taxon>
        <taxon>PACMAD clade</taxon>
        <taxon>Panicoideae</taxon>
        <taxon>Andropogonodae</taxon>
        <taxon>Andropogoneae</taxon>
        <taxon>Tripsacinae</taxon>
        <taxon>Zea</taxon>
    </lineage>
</organism>
<dbReference type="STRING" id="4577.A0A1D6HUD0"/>
<reference evidence="1" key="1">
    <citation type="submission" date="2015-12" db="EMBL/GenBank/DDBJ databases">
        <title>Update maize B73 reference genome by single molecule sequencing technologies.</title>
        <authorList>
            <consortium name="Maize Genome Sequencing Project"/>
            <person name="Ware D."/>
        </authorList>
    </citation>
    <scope>NUCLEOTIDE SEQUENCE [LARGE SCALE GENOMIC DNA]</scope>
    <source>
        <tissue evidence="1">Seedling</tissue>
    </source>
</reference>
<gene>
    <name evidence="1" type="ORF">ZEAMMB73_Zm00001d019020</name>
</gene>
<accession>A0A1D6HUD0</accession>
<name>A0A1D6HUD0_MAIZE</name>
<sequence>MQAAIAEVFACCCFVIYSSREEADKAMTAYHNKRTLPAHQETCAHYRFSSYTRSTSEKELVREQVFVLGRMGNAKEPLSTIINKLEDINIYLASITASEVWSVYMKDKKGYLVEFCVGDQVIGYIHKGNIYSMDVQIARWIFMNDFVA</sequence>